<keyword evidence="7 11" id="KW-0479">Metal-binding</keyword>
<accession>A0A378XFS1</accession>
<dbReference type="InterPro" id="IPR023214">
    <property type="entry name" value="HAD_sf"/>
</dbReference>
<dbReference type="SFLD" id="SFLDG01136">
    <property type="entry name" value="C1.6:_Phosphoserine_Phosphatas"/>
    <property type="match status" value="1"/>
</dbReference>
<dbReference type="Proteomes" id="UP000594903">
    <property type="component" value="Chromosome"/>
</dbReference>
<evidence type="ECO:0000256" key="2">
    <source>
        <dbReference type="ARBA" id="ARBA00001946"/>
    </source>
</evidence>
<name>A0A378XFS1_9BURK</name>
<gene>
    <name evidence="13" type="primary">kdsC</name>
    <name evidence="12" type="ORF">I6G29_04695</name>
    <name evidence="13" type="ORF">NCTC11997_00991</name>
</gene>
<dbReference type="NCBIfam" id="TIGR01670">
    <property type="entry name" value="KdsC-phosphatas"/>
    <property type="match status" value="1"/>
</dbReference>
<dbReference type="CDD" id="cd01630">
    <property type="entry name" value="HAD_KDO-like"/>
    <property type="match status" value="1"/>
</dbReference>
<dbReference type="PIRSF" id="PIRSF006118">
    <property type="entry name" value="KDO8-P_Ptase"/>
    <property type="match status" value="1"/>
</dbReference>
<evidence type="ECO:0000313" key="13">
    <source>
        <dbReference type="EMBL" id="SUA52991.1"/>
    </source>
</evidence>
<evidence type="ECO:0000313" key="12">
    <source>
        <dbReference type="EMBL" id="QPT40866.1"/>
    </source>
</evidence>
<dbReference type="InterPro" id="IPR036412">
    <property type="entry name" value="HAD-like_sf"/>
</dbReference>
<dbReference type="InterPro" id="IPR050793">
    <property type="entry name" value="CMP-NeuNAc_synthase"/>
</dbReference>
<organism evidence="13 14">
    <name type="scientific">Oligella ureolytica</name>
    <dbReference type="NCBI Taxonomy" id="90244"/>
    <lineage>
        <taxon>Bacteria</taxon>
        <taxon>Pseudomonadati</taxon>
        <taxon>Pseudomonadota</taxon>
        <taxon>Betaproteobacteria</taxon>
        <taxon>Burkholderiales</taxon>
        <taxon>Alcaligenaceae</taxon>
        <taxon>Oligella</taxon>
    </lineage>
</organism>
<feature type="binding site" evidence="11">
    <location>
        <position position="130"/>
    </location>
    <ligand>
        <name>Mg(2+)</name>
        <dbReference type="ChEBI" id="CHEBI:18420"/>
    </ligand>
</feature>
<evidence type="ECO:0000256" key="6">
    <source>
        <dbReference type="ARBA" id="ARBA00020092"/>
    </source>
</evidence>
<protein>
    <recommendedName>
        <fullName evidence="6">3-deoxy-D-manno-octulosonate 8-phosphate phosphatase KdsC</fullName>
        <ecNumber evidence="5">3.1.3.45</ecNumber>
    </recommendedName>
    <alternativeName>
        <fullName evidence="10">KDO 8-P phosphatase</fullName>
    </alternativeName>
</protein>
<dbReference type="SFLD" id="SFLDS00003">
    <property type="entry name" value="Haloacid_Dehalogenase"/>
    <property type="match status" value="1"/>
</dbReference>
<proteinExistence type="inferred from homology"/>
<dbReference type="SFLD" id="SFLDG01138">
    <property type="entry name" value="C1.6.2:_Deoxy-d-mannose-octulo"/>
    <property type="match status" value="1"/>
</dbReference>
<comment type="similarity">
    <text evidence="3">Belongs to the KdsC family.</text>
</comment>
<dbReference type="AlphaFoldDB" id="A0A378XFS1"/>
<dbReference type="InterPro" id="IPR010023">
    <property type="entry name" value="KdsC_fam"/>
</dbReference>
<dbReference type="EMBL" id="UGSB01000001">
    <property type="protein sequence ID" value="SUA52991.1"/>
    <property type="molecule type" value="Genomic_DNA"/>
</dbReference>
<comment type="catalytic activity">
    <reaction evidence="1">
        <text>3-deoxy-alpha-D-manno-2-octulosonate-8-phosphate + H2O = 3-deoxy-alpha-D-manno-oct-2-ulosonate + phosphate</text>
        <dbReference type="Rhea" id="RHEA:11500"/>
        <dbReference type="ChEBI" id="CHEBI:15377"/>
        <dbReference type="ChEBI" id="CHEBI:43474"/>
        <dbReference type="ChEBI" id="CHEBI:85985"/>
        <dbReference type="ChEBI" id="CHEBI:85986"/>
        <dbReference type="EC" id="3.1.3.45"/>
    </reaction>
</comment>
<dbReference type="OrthoDB" id="9805604at2"/>
<dbReference type="SUPFAM" id="SSF56784">
    <property type="entry name" value="HAD-like"/>
    <property type="match status" value="1"/>
</dbReference>
<dbReference type="GO" id="GO:0019143">
    <property type="term" value="F:3-deoxy-manno-octulosonate-8-phosphatase activity"/>
    <property type="evidence" value="ECO:0007669"/>
    <property type="project" value="UniProtKB-EC"/>
</dbReference>
<keyword evidence="8 13" id="KW-0378">Hydrolase</keyword>
<evidence type="ECO:0000256" key="9">
    <source>
        <dbReference type="ARBA" id="ARBA00022842"/>
    </source>
</evidence>
<evidence type="ECO:0000256" key="3">
    <source>
        <dbReference type="ARBA" id="ARBA00005893"/>
    </source>
</evidence>
<dbReference type="NCBIfam" id="TIGR01662">
    <property type="entry name" value="HAD-SF-IIIA"/>
    <property type="match status" value="1"/>
</dbReference>
<comment type="cofactor">
    <cofactor evidence="2 11">
        <name>Mg(2+)</name>
        <dbReference type="ChEBI" id="CHEBI:18420"/>
    </cofactor>
</comment>
<dbReference type="PANTHER" id="PTHR21485">
    <property type="entry name" value="HAD SUPERFAMILY MEMBERS CMAS AND KDSC"/>
    <property type="match status" value="1"/>
</dbReference>
<evidence type="ECO:0000256" key="7">
    <source>
        <dbReference type="ARBA" id="ARBA00022723"/>
    </source>
</evidence>
<dbReference type="PANTHER" id="PTHR21485:SF3">
    <property type="entry name" value="N-ACYLNEURAMINATE CYTIDYLYLTRANSFERASE"/>
    <property type="match status" value="1"/>
</dbReference>
<dbReference type="Pfam" id="PF08282">
    <property type="entry name" value="Hydrolase_3"/>
    <property type="match status" value="1"/>
</dbReference>
<evidence type="ECO:0000256" key="10">
    <source>
        <dbReference type="ARBA" id="ARBA00031051"/>
    </source>
</evidence>
<sequence>MTMINTRILHPVESLILSKIPDFVKERARDIELVVFDVDGVLTDGSLYYSANGESQKCFHALDGHGMKMLIQSGIQVAMMTGRQSEITNRRAAELGIPHLLQNVRNKRQALTELCQELNIELNQVAFIGDDLIDLAVMQRVGLALSVPNAPIYIQQAAHWVSQLAGGQGGAREHCDMILASQGLLGPLLSHDSPIQGEVIQ</sequence>
<evidence type="ECO:0000313" key="14">
    <source>
        <dbReference type="Proteomes" id="UP000254603"/>
    </source>
</evidence>
<dbReference type="GO" id="GO:0046872">
    <property type="term" value="F:metal ion binding"/>
    <property type="evidence" value="ECO:0007669"/>
    <property type="project" value="UniProtKB-KW"/>
</dbReference>
<feature type="binding site" evidence="11">
    <location>
        <position position="39"/>
    </location>
    <ligand>
        <name>substrate</name>
    </ligand>
</feature>
<evidence type="ECO:0000256" key="5">
    <source>
        <dbReference type="ARBA" id="ARBA00013066"/>
    </source>
</evidence>
<dbReference type="EC" id="3.1.3.45" evidence="5"/>
<dbReference type="STRING" id="1122619.GCA_000373745_00479"/>
<keyword evidence="9 11" id="KW-0460">Magnesium</keyword>
<reference evidence="13 14" key="1">
    <citation type="submission" date="2018-06" db="EMBL/GenBank/DDBJ databases">
        <authorList>
            <consortium name="Pathogen Informatics"/>
            <person name="Doyle S."/>
        </authorList>
    </citation>
    <scope>NUCLEOTIDE SEQUENCE [LARGE SCALE GENOMIC DNA]</scope>
    <source>
        <strain evidence="13 14">NCTC11997</strain>
    </source>
</reference>
<dbReference type="Proteomes" id="UP000254603">
    <property type="component" value="Unassembled WGS sequence"/>
</dbReference>
<dbReference type="GO" id="GO:0008781">
    <property type="term" value="F:N-acylneuraminate cytidylyltransferase activity"/>
    <property type="evidence" value="ECO:0007669"/>
    <property type="project" value="TreeGrafter"/>
</dbReference>
<reference evidence="12 15" key="2">
    <citation type="submission" date="2020-12" db="EMBL/GenBank/DDBJ databases">
        <title>FDA dAtabase for Regulatory Grade micrObial Sequences (FDA-ARGOS): Supporting development and validation of Infectious Disease Dx tests.</title>
        <authorList>
            <person name="Sproer C."/>
            <person name="Gronow S."/>
            <person name="Severitt S."/>
            <person name="Schroder I."/>
            <person name="Tallon L."/>
            <person name="Sadzewicz L."/>
            <person name="Zhao X."/>
            <person name="Boylan J."/>
            <person name="Ott S."/>
            <person name="Bowen H."/>
            <person name="Vavikolanu K."/>
            <person name="Mehta A."/>
            <person name="Aluvathingal J."/>
            <person name="Nadendla S."/>
            <person name="Lowell S."/>
            <person name="Myers T."/>
            <person name="Yan Y."/>
            <person name="Sichtig H."/>
        </authorList>
    </citation>
    <scope>NUCLEOTIDE SEQUENCE [LARGE SCALE GENOMIC DNA]</scope>
    <source>
        <strain evidence="12 15">FDAARGOS_872</strain>
    </source>
</reference>
<evidence type="ECO:0000256" key="4">
    <source>
        <dbReference type="ARBA" id="ARBA00011881"/>
    </source>
</evidence>
<dbReference type="InterPro" id="IPR006549">
    <property type="entry name" value="HAD-SF_hydro_IIIA"/>
</dbReference>
<evidence type="ECO:0000256" key="1">
    <source>
        <dbReference type="ARBA" id="ARBA00000898"/>
    </source>
</evidence>
<comment type="subunit">
    <text evidence="4">Homotetramer.</text>
</comment>
<dbReference type="Gene3D" id="3.40.50.1000">
    <property type="entry name" value="HAD superfamily/HAD-like"/>
    <property type="match status" value="1"/>
</dbReference>
<keyword evidence="15" id="KW-1185">Reference proteome</keyword>
<dbReference type="EMBL" id="CP065725">
    <property type="protein sequence ID" value="QPT40866.1"/>
    <property type="molecule type" value="Genomic_DNA"/>
</dbReference>
<evidence type="ECO:0000256" key="11">
    <source>
        <dbReference type="PIRSR" id="PIRSR006118-2"/>
    </source>
</evidence>
<feature type="binding site" evidence="11">
    <location>
        <position position="37"/>
    </location>
    <ligand>
        <name>Mg(2+)</name>
        <dbReference type="ChEBI" id="CHEBI:18420"/>
    </ligand>
</feature>
<evidence type="ECO:0000313" key="15">
    <source>
        <dbReference type="Proteomes" id="UP000594903"/>
    </source>
</evidence>
<dbReference type="FunFam" id="3.40.50.1000:FF:000029">
    <property type="entry name" value="3-deoxy-D-manno-octulosonate 8-phosphate phosphatase KdsC"/>
    <property type="match status" value="1"/>
</dbReference>
<evidence type="ECO:0000256" key="8">
    <source>
        <dbReference type="ARBA" id="ARBA00022801"/>
    </source>
</evidence>